<accession>A0A5C5Z620</accession>
<protein>
    <submittedName>
        <fullName evidence="1">Uncharacterized protein</fullName>
    </submittedName>
</protein>
<evidence type="ECO:0000313" key="2">
    <source>
        <dbReference type="Proteomes" id="UP000315010"/>
    </source>
</evidence>
<dbReference type="AlphaFoldDB" id="A0A5C5Z620"/>
<dbReference type="RefSeq" id="WP_146399615.1">
    <property type="nucleotide sequence ID" value="NZ_SJPJ01000001.1"/>
</dbReference>
<dbReference type="EMBL" id="SJPJ01000001">
    <property type="protein sequence ID" value="TWT82849.1"/>
    <property type="molecule type" value="Genomic_DNA"/>
</dbReference>
<evidence type="ECO:0000313" key="1">
    <source>
        <dbReference type="EMBL" id="TWT82849.1"/>
    </source>
</evidence>
<sequence>MRRPTFVLLVVVGISVVLSEYGCSETLRQATTLADAQRIVAPIIAKRFPNAEESVVGNEFIVKANTMLYTLHREYRGGEISKSTYDEEGPGANGFLLRIEYRPRGYGGPLGTPQTMREAYWSTFTHNIKISNSTASLWIVFSYRGLSRTEFLPAILDALGKPPNRSEGETIRIIEFIEALQK</sequence>
<dbReference type="Proteomes" id="UP000315010">
    <property type="component" value="Unassembled WGS sequence"/>
</dbReference>
<name>A0A5C5Z620_9BACT</name>
<keyword evidence="2" id="KW-1185">Reference proteome</keyword>
<organism evidence="1 2">
    <name type="scientific">Novipirellula herctigrandis</name>
    <dbReference type="NCBI Taxonomy" id="2527986"/>
    <lineage>
        <taxon>Bacteria</taxon>
        <taxon>Pseudomonadati</taxon>
        <taxon>Planctomycetota</taxon>
        <taxon>Planctomycetia</taxon>
        <taxon>Pirellulales</taxon>
        <taxon>Pirellulaceae</taxon>
        <taxon>Novipirellula</taxon>
    </lineage>
</organism>
<proteinExistence type="predicted"/>
<comment type="caution">
    <text evidence="1">The sequence shown here is derived from an EMBL/GenBank/DDBJ whole genome shotgun (WGS) entry which is preliminary data.</text>
</comment>
<reference evidence="1 2" key="1">
    <citation type="submission" date="2019-02" db="EMBL/GenBank/DDBJ databases">
        <title>Deep-cultivation of Planctomycetes and their phenomic and genomic characterization uncovers novel biology.</title>
        <authorList>
            <person name="Wiegand S."/>
            <person name="Jogler M."/>
            <person name="Boedeker C."/>
            <person name="Pinto D."/>
            <person name="Vollmers J."/>
            <person name="Rivas-Marin E."/>
            <person name="Kohn T."/>
            <person name="Peeters S.H."/>
            <person name="Heuer A."/>
            <person name="Rast P."/>
            <person name="Oberbeckmann S."/>
            <person name="Bunk B."/>
            <person name="Jeske O."/>
            <person name="Meyerdierks A."/>
            <person name="Storesund J.E."/>
            <person name="Kallscheuer N."/>
            <person name="Luecker S."/>
            <person name="Lage O.M."/>
            <person name="Pohl T."/>
            <person name="Merkel B.J."/>
            <person name="Hornburger P."/>
            <person name="Mueller R.-W."/>
            <person name="Bruemmer F."/>
            <person name="Labrenz M."/>
            <person name="Spormann A.M."/>
            <person name="Op Den Camp H."/>
            <person name="Overmann J."/>
            <person name="Amann R."/>
            <person name="Jetten M.S.M."/>
            <person name="Mascher T."/>
            <person name="Medema M.H."/>
            <person name="Devos D.P."/>
            <person name="Kaster A.-K."/>
            <person name="Ovreas L."/>
            <person name="Rohde M."/>
            <person name="Galperin M.Y."/>
            <person name="Jogler C."/>
        </authorList>
    </citation>
    <scope>NUCLEOTIDE SEQUENCE [LARGE SCALE GENOMIC DNA]</scope>
    <source>
        <strain evidence="1 2">CA13</strain>
    </source>
</reference>
<gene>
    <name evidence="1" type="ORF">CA13_43120</name>
</gene>